<dbReference type="SUPFAM" id="SSF56059">
    <property type="entry name" value="Glutathione synthetase ATP-binding domain-like"/>
    <property type="match status" value="1"/>
</dbReference>
<dbReference type="AlphaFoldDB" id="A0A1M7B829"/>
<evidence type="ECO:0000256" key="3">
    <source>
        <dbReference type="ARBA" id="ARBA00022840"/>
    </source>
</evidence>
<evidence type="ECO:0000259" key="5">
    <source>
        <dbReference type="PROSITE" id="PS50975"/>
    </source>
</evidence>
<dbReference type="GO" id="GO:0016874">
    <property type="term" value="F:ligase activity"/>
    <property type="evidence" value="ECO:0007669"/>
    <property type="project" value="UniProtKB-KW"/>
</dbReference>
<dbReference type="PANTHER" id="PTHR43585">
    <property type="entry name" value="FUMIPYRROLE BIOSYNTHESIS PROTEIN C"/>
    <property type="match status" value="1"/>
</dbReference>
<dbReference type="GO" id="GO:0046872">
    <property type="term" value="F:metal ion binding"/>
    <property type="evidence" value="ECO:0007669"/>
    <property type="project" value="InterPro"/>
</dbReference>
<protein>
    <submittedName>
        <fullName evidence="6">ATP-grasp domain-containing protein</fullName>
    </submittedName>
</protein>
<dbReference type="Proteomes" id="UP000322545">
    <property type="component" value="Unassembled WGS sequence"/>
</dbReference>
<reference evidence="6 7" key="1">
    <citation type="submission" date="2016-11" db="EMBL/GenBank/DDBJ databases">
        <authorList>
            <person name="Varghese N."/>
            <person name="Submissions S."/>
        </authorList>
    </citation>
    <scope>NUCLEOTIDE SEQUENCE [LARGE SCALE GENOMIC DNA]</scope>
    <source>
        <strain evidence="6 7">DSM 28249</strain>
    </source>
</reference>
<dbReference type="InterPro" id="IPR011761">
    <property type="entry name" value="ATP-grasp"/>
</dbReference>
<dbReference type="EMBL" id="FRCB01000001">
    <property type="protein sequence ID" value="SHL51103.1"/>
    <property type="molecule type" value="Genomic_DNA"/>
</dbReference>
<keyword evidence="3 4" id="KW-0067">ATP-binding</keyword>
<dbReference type="SMART" id="SM01209">
    <property type="entry name" value="GARS_A"/>
    <property type="match status" value="1"/>
</dbReference>
<name>A0A1M7B829_9RHOB</name>
<evidence type="ECO:0000256" key="2">
    <source>
        <dbReference type="ARBA" id="ARBA00022741"/>
    </source>
</evidence>
<keyword evidence="7" id="KW-1185">Reference proteome</keyword>
<dbReference type="Pfam" id="PF02655">
    <property type="entry name" value="ATP-grasp_3"/>
    <property type="match status" value="1"/>
</dbReference>
<gene>
    <name evidence="6" type="ORF">SAMN05443432_101717</name>
</gene>
<dbReference type="Gene3D" id="3.30.1490.20">
    <property type="entry name" value="ATP-grasp fold, A domain"/>
    <property type="match status" value="1"/>
</dbReference>
<accession>A0A1M7B829</accession>
<keyword evidence="2 4" id="KW-0547">Nucleotide-binding</keyword>
<dbReference type="GO" id="GO:0005524">
    <property type="term" value="F:ATP binding"/>
    <property type="evidence" value="ECO:0007669"/>
    <property type="project" value="UniProtKB-UniRule"/>
</dbReference>
<feature type="domain" description="ATP-grasp" evidence="5">
    <location>
        <begin position="109"/>
        <end position="300"/>
    </location>
</feature>
<dbReference type="RefSeq" id="WP_149778247.1">
    <property type="nucleotide sequence ID" value="NZ_FRCB01000001.1"/>
</dbReference>
<dbReference type="InterPro" id="IPR013815">
    <property type="entry name" value="ATP_grasp_subdomain_1"/>
</dbReference>
<evidence type="ECO:0000256" key="1">
    <source>
        <dbReference type="ARBA" id="ARBA00022598"/>
    </source>
</evidence>
<dbReference type="Gene3D" id="3.30.470.20">
    <property type="entry name" value="ATP-grasp fold, B domain"/>
    <property type="match status" value="1"/>
</dbReference>
<dbReference type="InterPro" id="IPR052032">
    <property type="entry name" value="ATP-dep_AA_Ligase"/>
</dbReference>
<dbReference type="InterPro" id="IPR003806">
    <property type="entry name" value="ATP-grasp_PylC-type"/>
</dbReference>
<sequence>MSRSILVLGTNAGQADLIRHLRARHWRVIGCSPVPDEVGQRFCDVVEAVDIADLEALEAVARRHAVDLILSVASDVAMRSVVALSERLGLPHFHDSAFVALLDDKAALRAFLAEHELGAVPFRRVCRLEEAEGWRQYPCVVKPVDAQGQRGVERVDESGALAAALVRAMAVSRSGCAIIEAFLDGVELSCNLLIAGGEVRLQVLSERLVHQAPAMGVPRGHLVPPVAVSKADQEAAHDLVGRILRVMGHPDGALYVQMIMTRDGPRIVEIAPRLDGCHMWRLIALALGVDLLDMMVTCLIGEAPVSGVPNEIGEETEAGRQTRPVMELMFQRAPPGTIFDSGNFPPPDDAMYHEFRYGDGERIRAVNGSLDVVGYYVRPWS</sequence>
<evidence type="ECO:0000313" key="7">
    <source>
        <dbReference type="Proteomes" id="UP000322545"/>
    </source>
</evidence>
<evidence type="ECO:0000256" key="4">
    <source>
        <dbReference type="PROSITE-ProRule" id="PRU00409"/>
    </source>
</evidence>
<dbReference type="PROSITE" id="PS50975">
    <property type="entry name" value="ATP_GRASP"/>
    <property type="match status" value="1"/>
</dbReference>
<evidence type="ECO:0000313" key="6">
    <source>
        <dbReference type="EMBL" id="SHL51103.1"/>
    </source>
</evidence>
<dbReference type="PANTHER" id="PTHR43585:SF2">
    <property type="entry name" value="ATP-GRASP ENZYME FSQD"/>
    <property type="match status" value="1"/>
</dbReference>
<keyword evidence="1" id="KW-0436">Ligase</keyword>
<proteinExistence type="predicted"/>
<dbReference type="Gene3D" id="3.40.50.20">
    <property type="match status" value="1"/>
</dbReference>
<organism evidence="6 7">
    <name type="scientific">Roseovarius litoreus</name>
    <dbReference type="NCBI Taxonomy" id="1155722"/>
    <lineage>
        <taxon>Bacteria</taxon>
        <taxon>Pseudomonadati</taxon>
        <taxon>Pseudomonadota</taxon>
        <taxon>Alphaproteobacteria</taxon>
        <taxon>Rhodobacterales</taxon>
        <taxon>Roseobacteraceae</taxon>
        <taxon>Roseovarius</taxon>
    </lineage>
</organism>